<dbReference type="Gene3D" id="1.10.238.10">
    <property type="entry name" value="EF-hand"/>
    <property type="match status" value="1"/>
</dbReference>
<evidence type="ECO:0000256" key="9">
    <source>
        <dbReference type="ARBA" id="ARBA00023203"/>
    </source>
</evidence>
<dbReference type="Pfam" id="PF00307">
    <property type="entry name" value="CH"/>
    <property type="match status" value="1"/>
</dbReference>
<protein>
    <submittedName>
        <fullName evidence="16">Utrophin-like</fullName>
    </submittedName>
</protein>
<dbReference type="InterPro" id="IPR015153">
    <property type="entry name" value="EF-hand_dom_typ1"/>
</dbReference>
<dbReference type="GO" id="GO:0099536">
    <property type="term" value="P:synaptic signaling"/>
    <property type="evidence" value="ECO:0007669"/>
    <property type="project" value="TreeGrafter"/>
</dbReference>
<evidence type="ECO:0000256" key="8">
    <source>
        <dbReference type="ARBA" id="ARBA00023136"/>
    </source>
</evidence>
<evidence type="ECO:0000256" key="10">
    <source>
        <dbReference type="PIRNR" id="PIRNR002341"/>
    </source>
</evidence>
<keyword evidence="2 10" id="KW-1003">Cell membrane</keyword>
<dbReference type="Pfam" id="PF09069">
    <property type="entry name" value="EF-hand_3"/>
    <property type="match status" value="1"/>
</dbReference>
<dbReference type="InterPro" id="IPR001715">
    <property type="entry name" value="CH_dom"/>
</dbReference>
<keyword evidence="10" id="KW-0628">Postsynaptic cell membrane</keyword>
<dbReference type="SMART" id="SM00291">
    <property type="entry name" value="ZnF_ZZ"/>
    <property type="match status" value="1"/>
</dbReference>
<dbReference type="InterPro" id="IPR035436">
    <property type="entry name" value="Dystrophin/utrophin"/>
</dbReference>
<dbReference type="Gene3D" id="2.20.70.10">
    <property type="match status" value="1"/>
</dbReference>
<name>A0A671MVH2_9TELE</name>
<evidence type="ECO:0000259" key="14">
    <source>
        <dbReference type="PROSITE" id="PS50021"/>
    </source>
</evidence>
<sequence>MSEASEAGDNSEFTDIIKWRSDEHDAVQKKTFTKWINAQFSKTGKVPIKDMFSELRDGRKLLDLLEGLTGNTLTKERGSTRVHSLNNVNRVLQVLHQSSVDLVNIGGTDIVDGNHKLTLGLIWSIILHWQVKDVMKDVMSSLQQTNSEKILLSWVRNCTRNYSNSCCELCFRPNGFSWEEVVHLTPVERLDHAFTFAKDQLNIERLLDVEDVAVQLPDKKSIIMYVTSLFAVFPNDITMDDIKEVETLPRRYKVDPDEGRAVSALTEEVSSTRPETPSMLTEVSLDTYQITLEEVLTWLLSAEDMLHMQDDVSDDVEEVKDQFHTHEAFMMELTAHQSSVGNVLQAGNQLIAQGNLAEVLFEELHEVLMDLQQQQLQQLSDWLTQTEGRIRKMEKEPIAGDLEGYLAQIEQHKVLQNDLELEQVKVNSLTHMVVVVDENSGESATADLEEQLQSLGERWAAVCRWTEEHWNKLEEIQLVWQRLLDDQSLFGSWLAEKEKTLSEVQTSDFKDPSEINASVRSLANLKEDMAQKRRALSALSDAGQDVMVLLNSPAAAQRIETDTDLLTQRWDNLVQKLEDCSSQVTEAVSGIPQVPEKVVMETVTTVTTRMEQTFTSSDRELPPPAPPKRRHLDTDGELRILYDKHKHTENVDDFLKMNDGACFLLLIKITQSVFIEGMSSEEARSALDFVCKEWESCQNLIQDLRNRAQVLEQVAAVQSRLKALDGVLQEQEKWLISTEGFRAKNNQQELQTLKDDCEVSQIPGHFIQDNFLKLDVNRNLTVHQGCTLTFFSRSIGATEVESFLSALSVQELVSEMQSVDSSLKQMRENVTAVQQSSVLGLISWGQTELDDSQRRWDTLSKEVRKITSSGRVSEGQEKMTNLKKDVAEMREWMIQVDEEFLMRDFEYKSPEELEEALQEMKRAKDDVLQKEVRVKILKDSINVLFGKTPPGGPDLSPELTEVLHNYQKLCDRFKSKCHMLEEVWSCWIELLQYLDVEFGWLKTLEENVQATENVPENTESISEALESLESVVRHPGDNRTQIRELAQTLIDGGILDELISEKLESFNSRYEELTQLAAARQMSLEQKLGTLRENETALHTLQTSLTQLDQMLTSYLTDRIDAFQLPQEAQAIQAEIAAHEATLEDLRRRNVGNVPPTVPEGKPVRGGTLLDQLQRKLREISTKFQLFQKPANFEQRMLDCKRILENAKAELHVLDLKDTQPEEIQTHLNGCMKLYKILSEVKLEVETVIKTGRQIVQKQQTENPKGMDEQLTALKLLYNELGAQVTEGKQDLEKALSLSQRLQKDSAALQAWMSHTETPLKEKLSTGDMPADIETEITWANGLLKESEFKKSDLSVVMENSAALQALVEGSEAQLEDQLFELNEDWERMHTCCIIHAVCVEMFDENLAHISTWLYQTEIRLDEMEKMPSAVLCELEGMSVRVDSARDQAVILMTSRGPVCRELVEPKLADLNRSFHKVAQHISSAQVQLQRLSRGLEIYPLDEEKAHVEEVLRRGEEVLRSVPDEDRREDIRRRLLLLQTCYKSSLSPQDERSASVSPSDYLLDINKVLLAMADNELLLNSSELSGGLFEDFSSQEDTLRNIKESLERLGEQVEVINERQPDVILEASRQEMAQISDGLTQLNSEWDRVNRMYSQRKGCFDGAVEEWRQFHCDMNDLSQWLSHTEQVLADGIGSDGELDLDCARTQQQDLEEGLASHQSVVAVLSRSGEHIIGQVSSPDAALLQEKLDALRRRWTCVQRQVCNRVFTVDCVCVSGSVPSAVHMVSLMSEERRPSPELVGPSDLHQTATELADWLLLIHQMLKSNIVTVGDKEEIHTTIGRLQVTKGDLEQRHPQLEDIITLAQNIKNKTSNLDVRTSISEKLEKVRSQWDGTQHGVEARLLQLECMIGHSEQWEEQRHQVKALIGQNEMHLHNLLQLSRGPLTKQISDNKAFLQELSRGQESVTSFNELSNQLLQEYAADDTRKVKEVMDKLNTVWNSVNNRASDRQAVLDSELKSLQACLRELESFLKWLHEADTTVNMLSDAAQREELSQDSAHIKELKGQLGDIQAEIEAHNDVFRSVDGNKMKMVKALGSSEEAVFLQQRLDDMNQRWNDLKAKSANIRAHLEASAERWNRLLSVLEELSCWICVKDEELNKQMPIGGDVLTVLQQQTHCTALRAELKEREHLVLSTLDQARMFLADQPIEGPEEPRKNLQPKTELSPEEKAQRVAKAIRKQTAEVGERWERLMGHAGTWQEQVDRALDKLQDLQSSMDQLDLRLAQAEELKAGWQPVGDLLIDSLQDHIEKATVFCDEIAPLKQDVRAVNDLAGQLTPLDVQLSSTTNRQLDNLNMRWKLLQAAVEDRSKLLQEAHRDFGPSSQHFLSTSVQLPWQRAVSQNKVPYYINSVYSLGVYFSSTFSSVFFLADLNNVRFSAYRTAMKIRRLQKALCLDLLDLSVAQTMFQQHKLTVNSQQLTVPEVINCLTSVYDGLEQEHKDLVNVPLCVDMCLNWLLNVYDTGRSGKIRVLSMKIGLLSLCKGHLEEKYKCKLFFITNVEPTTITQYCVLYSLMLVMGFLKSLPDWLFVLTLCSQVTNKLELEPRQFIDWMRLEPQSMVWLPVLHRVAAAETAKHQAKCNICKEFPIVGFRYRSLKHFNYDVCQSCFFSGRTAKGHKLNYPVVEYCTPTTSGEDMRDFTKVLKNKFRSKKYFAKHPRLGYLPVQTVLEGDNMETVLLFMCVFVFRLSPSPQLSHDDTHSRIGQYASRYISLPTLQDEEHALILQYCQTLGGEGSSFSQPQTPSPTQILQAVEREERGELERIIARLEEEQRTLQREYEQLRQQHGQPGAGAAAVSGAPEEADLLAEAKLLRQHKGRLEARMQILEDHNKQLESQLYRLRQLLHQVSHLLVNCLPRWHFKRYEFLHQCANSNSDLAEVVEQINHSFPACSRKSNALIFPLSIYLSACQLILGCLLGF</sequence>
<evidence type="ECO:0000256" key="5">
    <source>
        <dbReference type="ARBA" id="ARBA00022737"/>
    </source>
</evidence>
<dbReference type="FunFam" id="1.20.58.60:FF:000118">
    <property type="entry name" value="Dystrophin"/>
    <property type="match status" value="1"/>
</dbReference>
<dbReference type="Pfam" id="PF00569">
    <property type="entry name" value="ZZ"/>
    <property type="match status" value="1"/>
</dbReference>
<dbReference type="FunFam" id="1.10.418.10:FF:000044">
    <property type="entry name" value="utrophin isoform X2"/>
    <property type="match status" value="1"/>
</dbReference>
<evidence type="ECO:0000256" key="12">
    <source>
        <dbReference type="SAM" id="Coils"/>
    </source>
</evidence>
<reference evidence="16" key="1">
    <citation type="submission" date="2025-08" db="UniProtKB">
        <authorList>
            <consortium name="Ensembl"/>
        </authorList>
    </citation>
    <scope>IDENTIFICATION</scope>
</reference>
<feature type="region of interest" description="Disordered" evidence="13">
    <location>
        <begin position="2204"/>
        <end position="2224"/>
    </location>
</feature>
<feature type="region of interest" description="Disordered" evidence="13">
    <location>
        <begin position="611"/>
        <end position="632"/>
    </location>
</feature>
<dbReference type="CDD" id="cd21232">
    <property type="entry name" value="CH_UTRN_rpt1"/>
    <property type="match status" value="1"/>
</dbReference>
<dbReference type="PROSITE" id="PS01357">
    <property type="entry name" value="ZF_ZZ_1"/>
    <property type="match status" value="1"/>
</dbReference>
<dbReference type="InterPro" id="IPR001589">
    <property type="entry name" value="Actinin_actin-bd_CS"/>
</dbReference>
<keyword evidence="9 10" id="KW-0009">Actin-binding</keyword>
<dbReference type="InterPro" id="IPR002017">
    <property type="entry name" value="Spectrin_repeat"/>
</dbReference>
<dbReference type="FunFam" id="1.20.58.60:FF:000070">
    <property type="entry name" value="utrophin isoform X1"/>
    <property type="match status" value="1"/>
</dbReference>
<dbReference type="CDD" id="cd02334">
    <property type="entry name" value="ZZ_dystrophin"/>
    <property type="match status" value="1"/>
</dbReference>
<keyword evidence="6 11" id="KW-0863">Zinc-finger</keyword>
<evidence type="ECO:0000256" key="6">
    <source>
        <dbReference type="ARBA" id="ARBA00022771"/>
    </source>
</evidence>
<dbReference type="Pfam" id="PF09068">
    <property type="entry name" value="EF-hand_2"/>
    <property type="match status" value="1"/>
</dbReference>
<dbReference type="Gene3D" id="1.10.418.10">
    <property type="entry name" value="Calponin-like domain"/>
    <property type="match status" value="2"/>
</dbReference>
<gene>
    <name evidence="16" type="primary">LOC107669681</name>
</gene>
<dbReference type="InterPro" id="IPR043145">
    <property type="entry name" value="Znf_ZZ_sf"/>
</dbReference>
<keyword evidence="3 10" id="KW-0963">Cytoplasm</keyword>
<keyword evidence="17" id="KW-1185">Reference proteome</keyword>
<feature type="coiled-coil region" evidence="12">
    <location>
        <begin position="2803"/>
        <end position="2840"/>
    </location>
</feature>
<keyword evidence="5" id="KW-0677">Repeat</keyword>
<accession>A0A671MVH2</accession>
<dbReference type="SMART" id="SM00150">
    <property type="entry name" value="SPEC"/>
    <property type="match status" value="14"/>
</dbReference>
<dbReference type="PIRSF" id="PIRSF002341">
    <property type="entry name" value="Dystrophin/utrophin"/>
    <property type="match status" value="1"/>
</dbReference>
<dbReference type="Gene3D" id="1.20.58.60">
    <property type="match status" value="11"/>
</dbReference>
<dbReference type="PROSITE" id="PS50135">
    <property type="entry name" value="ZF_ZZ_2"/>
    <property type="match status" value="1"/>
</dbReference>
<keyword evidence="12" id="KW-0175">Coiled coil</keyword>
<evidence type="ECO:0000256" key="1">
    <source>
        <dbReference type="ARBA" id="ARBA00004202"/>
    </source>
</evidence>
<keyword evidence="8 10" id="KW-0472">Membrane</keyword>
<dbReference type="GO" id="GO:0003779">
    <property type="term" value="F:actin binding"/>
    <property type="evidence" value="ECO:0007669"/>
    <property type="project" value="UniProtKB-KW"/>
</dbReference>
<dbReference type="InterPro" id="IPR050774">
    <property type="entry name" value="KCMF1/Dystrophin"/>
</dbReference>
<feature type="coiled-coil region" evidence="12">
    <location>
        <begin position="2868"/>
        <end position="2895"/>
    </location>
</feature>
<dbReference type="GO" id="GO:0005856">
    <property type="term" value="C:cytoskeleton"/>
    <property type="evidence" value="ECO:0007669"/>
    <property type="project" value="UniProtKB-SubCell"/>
</dbReference>
<keyword evidence="7" id="KW-0862">Zinc</keyword>
<feature type="coiled-coil region" evidence="12">
    <location>
        <begin position="2258"/>
        <end position="2285"/>
    </location>
</feature>
<dbReference type="Gene3D" id="6.10.140.70">
    <property type="match status" value="1"/>
</dbReference>
<dbReference type="Pfam" id="PF00435">
    <property type="entry name" value="Spectrin"/>
    <property type="match status" value="9"/>
</dbReference>
<dbReference type="GO" id="GO:0005737">
    <property type="term" value="C:cytoplasm"/>
    <property type="evidence" value="ECO:0007669"/>
    <property type="project" value="UniProtKB-ARBA"/>
</dbReference>
<evidence type="ECO:0000256" key="11">
    <source>
        <dbReference type="PROSITE-ProRule" id="PRU00228"/>
    </source>
</evidence>
<dbReference type="Gene3D" id="3.30.60.90">
    <property type="match status" value="1"/>
</dbReference>
<dbReference type="PANTHER" id="PTHR12268">
    <property type="entry name" value="E3 UBIQUITIN-PROTEIN LIGASE KCMF1"/>
    <property type="match status" value="1"/>
</dbReference>
<dbReference type="FunFam" id="3.30.60.90:FF:000001">
    <property type="entry name" value="Dystrophin isoform 2"/>
    <property type="match status" value="1"/>
</dbReference>
<comment type="subcellular location">
    <subcellularLocation>
        <location evidence="1">Cell membrane</location>
        <topology evidence="1">Peripheral membrane protein</topology>
    </subcellularLocation>
    <subcellularLocation>
        <location evidence="10">Cytoplasm</location>
        <location evidence="10">Cytoskeleton</location>
    </subcellularLocation>
</comment>
<evidence type="ECO:0000256" key="3">
    <source>
        <dbReference type="ARBA" id="ARBA00022490"/>
    </source>
</evidence>
<feature type="domain" description="Calponin-homology (CH)" evidence="14">
    <location>
        <begin position="26"/>
        <end position="130"/>
    </location>
</feature>
<proteinExistence type="predicted"/>
<evidence type="ECO:0000259" key="15">
    <source>
        <dbReference type="PROSITE" id="PS50135"/>
    </source>
</evidence>
<dbReference type="PANTHER" id="PTHR12268:SF26">
    <property type="entry name" value="UTROPHIN"/>
    <property type="match status" value="1"/>
</dbReference>
<dbReference type="CDD" id="cd00176">
    <property type="entry name" value="SPEC"/>
    <property type="match status" value="7"/>
</dbReference>
<dbReference type="SUPFAM" id="SSF57850">
    <property type="entry name" value="RING/U-box"/>
    <property type="match status" value="1"/>
</dbReference>
<feature type="coiled-coil region" evidence="12">
    <location>
        <begin position="2057"/>
        <end position="2118"/>
    </location>
</feature>
<dbReference type="Ensembl" id="ENSSANT00000039978.1">
    <property type="protein sequence ID" value="ENSSANP00000037557.1"/>
    <property type="gene ID" value="ENSSANG00000018006.1"/>
</dbReference>
<dbReference type="SUPFAM" id="SSF47576">
    <property type="entry name" value="Calponin-homology domain, CH-domain"/>
    <property type="match status" value="1"/>
</dbReference>
<keyword evidence="4" id="KW-0479">Metal-binding</keyword>
<dbReference type="PROSITE" id="PS00020">
    <property type="entry name" value="ACTININ_2"/>
    <property type="match status" value="1"/>
</dbReference>
<evidence type="ECO:0000256" key="4">
    <source>
        <dbReference type="ARBA" id="ARBA00022723"/>
    </source>
</evidence>
<feature type="domain" description="ZZ-type" evidence="15">
    <location>
        <begin position="2628"/>
        <end position="2684"/>
    </location>
</feature>
<comment type="function">
    <text evidence="10">May play a role in anchoring the cytoskeleton to the plasma membrane.</text>
</comment>
<evidence type="ECO:0000313" key="16">
    <source>
        <dbReference type="Ensembl" id="ENSSANP00000037557.1"/>
    </source>
</evidence>
<dbReference type="GO" id="GO:0045211">
    <property type="term" value="C:postsynaptic membrane"/>
    <property type="evidence" value="ECO:0007669"/>
    <property type="project" value="UniProtKB-UniRule"/>
</dbReference>
<evidence type="ECO:0000256" key="13">
    <source>
        <dbReference type="SAM" id="MobiDB-lite"/>
    </source>
</evidence>
<dbReference type="InterPro" id="IPR036872">
    <property type="entry name" value="CH_dom_sf"/>
</dbReference>
<feature type="coiled-coil region" evidence="12">
    <location>
        <begin position="1592"/>
        <end position="1645"/>
    </location>
</feature>
<keyword evidence="10" id="KW-0770">Synapse</keyword>
<dbReference type="Proteomes" id="UP000472260">
    <property type="component" value="Unassembled WGS sequence"/>
</dbReference>
<organism evidence="16 17">
    <name type="scientific">Sinocyclocheilus anshuiensis</name>
    <dbReference type="NCBI Taxonomy" id="1608454"/>
    <lineage>
        <taxon>Eukaryota</taxon>
        <taxon>Metazoa</taxon>
        <taxon>Chordata</taxon>
        <taxon>Craniata</taxon>
        <taxon>Vertebrata</taxon>
        <taxon>Euteleostomi</taxon>
        <taxon>Actinopterygii</taxon>
        <taxon>Neopterygii</taxon>
        <taxon>Teleostei</taxon>
        <taxon>Ostariophysi</taxon>
        <taxon>Cypriniformes</taxon>
        <taxon>Cyprinidae</taxon>
        <taxon>Cyprininae</taxon>
        <taxon>Sinocyclocheilus</taxon>
    </lineage>
</organism>
<keyword evidence="10" id="KW-0206">Cytoskeleton</keyword>
<dbReference type="InterPro" id="IPR000433">
    <property type="entry name" value="Znf_ZZ"/>
</dbReference>
<evidence type="ECO:0000313" key="17">
    <source>
        <dbReference type="Proteomes" id="UP000472260"/>
    </source>
</evidence>
<dbReference type="SUPFAM" id="SSF46966">
    <property type="entry name" value="Spectrin repeat"/>
    <property type="match status" value="11"/>
</dbReference>
<dbReference type="GO" id="GO:0008270">
    <property type="term" value="F:zinc ion binding"/>
    <property type="evidence" value="ECO:0007669"/>
    <property type="project" value="UniProtKB-KW"/>
</dbReference>
<dbReference type="PROSITE" id="PS00019">
    <property type="entry name" value="ACTININ_1"/>
    <property type="match status" value="1"/>
</dbReference>
<evidence type="ECO:0000256" key="2">
    <source>
        <dbReference type="ARBA" id="ARBA00022475"/>
    </source>
</evidence>
<dbReference type="SUPFAM" id="SSF47473">
    <property type="entry name" value="EF-hand"/>
    <property type="match status" value="1"/>
</dbReference>
<reference evidence="16" key="2">
    <citation type="submission" date="2025-09" db="UniProtKB">
        <authorList>
            <consortium name="Ensembl"/>
        </authorList>
    </citation>
    <scope>IDENTIFICATION</scope>
</reference>
<dbReference type="InterPro" id="IPR011992">
    <property type="entry name" value="EF-hand-dom_pair"/>
</dbReference>
<dbReference type="PROSITE" id="PS50021">
    <property type="entry name" value="CH"/>
    <property type="match status" value="1"/>
</dbReference>
<dbReference type="InterPro" id="IPR015154">
    <property type="entry name" value="EF-hand_dom_typ2"/>
</dbReference>
<dbReference type="SMART" id="SM00033">
    <property type="entry name" value="CH"/>
    <property type="match status" value="2"/>
</dbReference>
<dbReference type="FunFam" id="1.20.58.60:FF:000056">
    <property type="entry name" value="utrophin isoform X1"/>
    <property type="match status" value="1"/>
</dbReference>
<evidence type="ECO:0000256" key="7">
    <source>
        <dbReference type="ARBA" id="ARBA00022833"/>
    </source>
</evidence>
<dbReference type="InterPro" id="IPR018159">
    <property type="entry name" value="Spectrin/alpha-actinin"/>
</dbReference>